<protein>
    <submittedName>
        <fullName evidence="2">Retrovirus Pol polyprotein from type-2 retrotransposable element R2DM</fullName>
    </submittedName>
</protein>
<dbReference type="PROSITE" id="PS50878">
    <property type="entry name" value="RT_POL"/>
    <property type="match status" value="1"/>
</dbReference>
<accession>A0A8E0VM06</accession>
<dbReference type="OrthoDB" id="6286681at2759"/>
<dbReference type="CDD" id="cd01650">
    <property type="entry name" value="RT_nLTR_like"/>
    <property type="match status" value="1"/>
</dbReference>
<gene>
    <name evidence="2" type="ORF">FBUS_02445</name>
</gene>
<keyword evidence="3" id="KW-1185">Reference proteome</keyword>
<evidence type="ECO:0000313" key="2">
    <source>
        <dbReference type="EMBL" id="KAA0201068.1"/>
    </source>
</evidence>
<dbReference type="InterPro" id="IPR000477">
    <property type="entry name" value="RT_dom"/>
</dbReference>
<dbReference type="InterPro" id="IPR043128">
    <property type="entry name" value="Rev_trsase/Diguanyl_cyclase"/>
</dbReference>
<dbReference type="InterPro" id="IPR043502">
    <property type="entry name" value="DNA/RNA_pol_sf"/>
</dbReference>
<sequence>MSRCRNVRWTDQECSRLLSLAGRREEGTSIARLSTVLASEFPTRSREAVRLRLKALRRVHPTWGGLGSGDPITAATGASAPVVPNNEWSTRLLEVVMAELMVHSDESLGSHELLQLVRDFNEGKSTRQEAAEGLERLMATSFPHVWQAREQRPSTGRTLGLTRKKVRRVQYAKVQSLYKRRTKDAADMVLSGDWSSSHLSERRQPEGQSSFWRHLFEQKSVRDERPVQGLVNHWQVLEPITANEVKQAAKAIGDSAAGMDKVNAGALLTKDLTVVAQLFNVMLLLEMPTQQLSKARVTLIPKAQTPSGPSDYRPIAVSSVVLRILHKIMAQRMMKCIKLERLQVAFQKRDGCMEAAETLNACLREAQEKSKNLAAAFVDVSKAFDTVSHDSILRAAQRQGFPPPLLNYLRRLYDGSTVQLCGEEVRCRRGVRQGDPLSPILFIAVIDDVLSSLPCFGFPLGSERIVDVLAYADDLVLFTENEAALQSKLNGLADALALVGMTVNASKSRALTITANKHNKTVVLRPVSYTIGNSKIRGMSVSDRVQYLGLSFGWKGKIPVKHTGVLEGWIKNVTQAPLKPYQRMSILRNHIVPRLLHGMVLGAAHRNTLKAVDIMLRQAVKAWLRLPKDTTSAFLHGPVNAGGLGIPCLSVMVPLAQRKRLENLARQTDPTIGVVREKECFRKFVRQANLPIQVGSKIVLSKEEARKAWADALVESKDGRALEGGEVDSASHSWVREPSKLPAKVFIRGVKLRGGLLPTKVRAARGRAVPQNEVICKGRCGQPESIDHILQSCPITHDVRCERHDRVVRKLGKELSKTMERVWLEPIVPSGSTFCKPRDAG</sequence>
<dbReference type="Pfam" id="PF00078">
    <property type="entry name" value="RVT_1"/>
    <property type="match status" value="1"/>
</dbReference>
<name>A0A8E0VM06_9TREM</name>
<evidence type="ECO:0000259" key="1">
    <source>
        <dbReference type="PROSITE" id="PS50878"/>
    </source>
</evidence>
<reference evidence="2" key="1">
    <citation type="submission" date="2019-05" db="EMBL/GenBank/DDBJ databases">
        <title>Annotation for the trematode Fasciolopsis buski.</title>
        <authorList>
            <person name="Choi Y.-J."/>
        </authorList>
    </citation>
    <scope>NUCLEOTIDE SEQUENCE</scope>
    <source>
        <strain evidence="2">HT</strain>
        <tissue evidence="2">Whole worm</tissue>
    </source>
</reference>
<dbReference type="Gene3D" id="3.30.70.270">
    <property type="match status" value="1"/>
</dbReference>
<dbReference type="SUPFAM" id="SSF56672">
    <property type="entry name" value="DNA/RNA polymerases"/>
    <property type="match status" value="1"/>
</dbReference>
<organism evidence="2 3">
    <name type="scientific">Fasciolopsis buskii</name>
    <dbReference type="NCBI Taxonomy" id="27845"/>
    <lineage>
        <taxon>Eukaryota</taxon>
        <taxon>Metazoa</taxon>
        <taxon>Spiralia</taxon>
        <taxon>Lophotrochozoa</taxon>
        <taxon>Platyhelminthes</taxon>
        <taxon>Trematoda</taxon>
        <taxon>Digenea</taxon>
        <taxon>Plagiorchiida</taxon>
        <taxon>Echinostomata</taxon>
        <taxon>Echinostomatoidea</taxon>
        <taxon>Fasciolidae</taxon>
        <taxon>Fasciolopsis</taxon>
    </lineage>
</organism>
<evidence type="ECO:0000313" key="3">
    <source>
        <dbReference type="Proteomes" id="UP000728185"/>
    </source>
</evidence>
<dbReference type="Proteomes" id="UP000728185">
    <property type="component" value="Unassembled WGS sequence"/>
</dbReference>
<feature type="domain" description="Reverse transcriptase" evidence="1">
    <location>
        <begin position="281"/>
        <end position="552"/>
    </location>
</feature>
<proteinExistence type="predicted"/>
<comment type="caution">
    <text evidence="2">The sequence shown here is derived from an EMBL/GenBank/DDBJ whole genome shotgun (WGS) entry which is preliminary data.</text>
</comment>
<dbReference type="AlphaFoldDB" id="A0A8E0VM06"/>
<dbReference type="PANTHER" id="PTHR19446">
    <property type="entry name" value="REVERSE TRANSCRIPTASES"/>
    <property type="match status" value="1"/>
</dbReference>
<dbReference type="EMBL" id="LUCM01000126">
    <property type="protein sequence ID" value="KAA0201068.1"/>
    <property type="molecule type" value="Genomic_DNA"/>
</dbReference>